<evidence type="ECO:0000313" key="1">
    <source>
        <dbReference type="EMBL" id="KYN10779.1"/>
    </source>
</evidence>
<name>A0A151ITR1_9HYME</name>
<protein>
    <submittedName>
        <fullName evidence="1">Uncharacterized protein</fullName>
    </submittedName>
</protein>
<accession>A0A151ITR1</accession>
<evidence type="ECO:0000313" key="2">
    <source>
        <dbReference type="Proteomes" id="UP000078492"/>
    </source>
</evidence>
<organism evidence="1 2">
    <name type="scientific">Trachymyrmex cornetzi</name>
    <dbReference type="NCBI Taxonomy" id="471704"/>
    <lineage>
        <taxon>Eukaryota</taxon>
        <taxon>Metazoa</taxon>
        <taxon>Ecdysozoa</taxon>
        <taxon>Arthropoda</taxon>
        <taxon>Hexapoda</taxon>
        <taxon>Insecta</taxon>
        <taxon>Pterygota</taxon>
        <taxon>Neoptera</taxon>
        <taxon>Endopterygota</taxon>
        <taxon>Hymenoptera</taxon>
        <taxon>Apocrita</taxon>
        <taxon>Aculeata</taxon>
        <taxon>Formicoidea</taxon>
        <taxon>Formicidae</taxon>
        <taxon>Myrmicinae</taxon>
        <taxon>Trachymyrmex</taxon>
    </lineage>
</organism>
<keyword evidence="2" id="KW-1185">Reference proteome</keyword>
<gene>
    <name evidence="1" type="ORF">ALC57_17080</name>
</gene>
<reference evidence="1 2" key="1">
    <citation type="submission" date="2015-09" db="EMBL/GenBank/DDBJ databases">
        <title>Trachymyrmex cornetzi WGS genome.</title>
        <authorList>
            <person name="Nygaard S."/>
            <person name="Hu H."/>
            <person name="Boomsma J."/>
            <person name="Zhang G."/>
        </authorList>
    </citation>
    <scope>NUCLEOTIDE SEQUENCE [LARGE SCALE GENOMIC DNA]</scope>
    <source>
        <strain evidence="1">Tcor2-1</strain>
        <tissue evidence="1">Whole body</tissue>
    </source>
</reference>
<dbReference type="AlphaFoldDB" id="A0A151ITR1"/>
<dbReference type="Proteomes" id="UP000078492">
    <property type="component" value="Unassembled WGS sequence"/>
</dbReference>
<proteinExistence type="predicted"/>
<dbReference type="EMBL" id="KQ980985">
    <property type="protein sequence ID" value="KYN10779.1"/>
    <property type="molecule type" value="Genomic_DNA"/>
</dbReference>
<sequence>MWTAFVKKRADIEQLMQSPTPSSSLVIQALQIELIKIHDVDNVKLSSCNKCLYMKPSTILFMLELEQCIEHVYCELCQYTNGVSEKFKYFVTYLRQNGINNKCDAISILRKIYDKNLYIECELIVYAVDNIVYNALHEE</sequence>